<evidence type="ECO:0000256" key="2">
    <source>
        <dbReference type="PROSITE-ProRule" id="PRU00591"/>
    </source>
</evidence>
<dbReference type="EMBL" id="UAWG01000013">
    <property type="protein sequence ID" value="SQB60553.1"/>
    <property type="molecule type" value="Genomic_DNA"/>
</dbReference>
<dbReference type="GO" id="GO:0008270">
    <property type="term" value="F:zinc ion binding"/>
    <property type="evidence" value="ECO:0007669"/>
    <property type="project" value="InterPro"/>
</dbReference>
<dbReference type="SUPFAM" id="SSF53187">
    <property type="entry name" value="Zn-dependent exopeptidases"/>
    <property type="match status" value="1"/>
</dbReference>
<dbReference type="GO" id="GO:0006508">
    <property type="term" value="P:proteolysis"/>
    <property type="evidence" value="ECO:0007669"/>
    <property type="project" value="InterPro"/>
</dbReference>
<dbReference type="Gene3D" id="2.30.30.40">
    <property type="entry name" value="SH3 Domains"/>
    <property type="match status" value="1"/>
</dbReference>
<evidence type="ECO:0000259" key="5">
    <source>
        <dbReference type="PROSITE" id="PS51781"/>
    </source>
</evidence>
<dbReference type="Pfam" id="PF00246">
    <property type="entry name" value="Peptidase_M14"/>
    <property type="match status" value="1"/>
</dbReference>
<feature type="transmembrane region" description="Helical" evidence="4">
    <location>
        <begin position="1067"/>
        <end position="1085"/>
    </location>
</feature>
<protein>
    <submittedName>
        <fullName evidence="7">Bacteriocin</fullName>
    </submittedName>
</protein>
<organism evidence="7 8">
    <name type="scientific">Clostridium perfringens</name>
    <dbReference type="NCBI Taxonomy" id="1502"/>
    <lineage>
        <taxon>Bacteria</taxon>
        <taxon>Bacillati</taxon>
        <taxon>Bacillota</taxon>
        <taxon>Clostridia</taxon>
        <taxon>Eubacteriales</taxon>
        <taxon>Clostridiaceae</taxon>
        <taxon>Clostridium</taxon>
    </lineage>
</organism>
<proteinExistence type="inferred from homology"/>
<feature type="repeat" description="Cell wall-binding" evidence="2">
    <location>
        <begin position="633"/>
        <end position="652"/>
    </location>
</feature>
<dbReference type="Gene3D" id="2.10.270.10">
    <property type="entry name" value="Cholin Binding"/>
    <property type="match status" value="4"/>
</dbReference>
<dbReference type="InterPro" id="IPR003646">
    <property type="entry name" value="SH3-like_bac-type"/>
</dbReference>
<evidence type="ECO:0000256" key="1">
    <source>
        <dbReference type="ARBA" id="ARBA00022737"/>
    </source>
</evidence>
<name>A0A2X2YC71_CLOPF</name>
<dbReference type="InterPro" id="IPR052354">
    <property type="entry name" value="Cell_Wall_Dynamics_Protein"/>
</dbReference>
<feature type="domain" description="SH3b" evidence="5">
    <location>
        <begin position="179"/>
        <end position="241"/>
    </location>
</feature>
<dbReference type="Pfam" id="PF01473">
    <property type="entry name" value="Choline_bind_1"/>
    <property type="match status" value="4"/>
</dbReference>
<dbReference type="Pfam" id="PF19127">
    <property type="entry name" value="Choline_bind_3"/>
    <property type="match status" value="2"/>
</dbReference>
<dbReference type="InterPro" id="IPR018337">
    <property type="entry name" value="Cell_wall/Cho-bd_repeat"/>
</dbReference>
<dbReference type="Gene3D" id="3.40.630.10">
    <property type="entry name" value="Zn peptidases"/>
    <property type="match status" value="1"/>
</dbReference>
<feature type="domain" description="SH3b" evidence="5">
    <location>
        <begin position="22"/>
        <end position="84"/>
    </location>
</feature>
<feature type="domain" description="Peptidase M14" evidence="6">
    <location>
        <begin position="303"/>
        <end position="560"/>
    </location>
</feature>
<dbReference type="PANTHER" id="PTHR34408">
    <property type="entry name" value="FAMILY PROTEIN, PUTATIVE-RELATED"/>
    <property type="match status" value="1"/>
</dbReference>
<feature type="repeat" description="Cell wall-binding" evidence="2">
    <location>
        <begin position="613"/>
        <end position="632"/>
    </location>
</feature>
<reference evidence="7 8" key="1">
    <citation type="submission" date="2018-06" db="EMBL/GenBank/DDBJ databases">
        <authorList>
            <consortium name="Pathogen Informatics"/>
            <person name="Doyle S."/>
        </authorList>
    </citation>
    <scope>NUCLEOTIDE SEQUENCE [LARGE SCALE GENOMIC DNA]</scope>
    <source>
        <strain evidence="7 8">NCTC10719</strain>
    </source>
</reference>
<evidence type="ECO:0000256" key="3">
    <source>
        <dbReference type="PROSITE-ProRule" id="PRU01379"/>
    </source>
</evidence>
<feature type="domain" description="SH3b" evidence="5">
    <location>
        <begin position="788"/>
        <end position="851"/>
    </location>
</feature>
<feature type="repeat" description="Cell wall-binding" evidence="2">
    <location>
        <begin position="693"/>
        <end position="712"/>
    </location>
</feature>
<dbReference type="PROSITE" id="PS51781">
    <property type="entry name" value="SH3B"/>
    <property type="match status" value="3"/>
</dbReference>
<accession>A0A2X2YC71</accession>
<dbReference type="PANTHER" id="PTHR34408:SF1">
    <property type="entry name" value="GLYCOSYL HYDROLASE FAMILY 19 DOMAIN-CONTAINING PROTEIN HI_1415"/>
    <property type="match status" value="1"/>
</dbReference>
<dbReference type="SUPFAM" id="SSF69360">
    <property type="entry name" value="Cell wall binding repeat"/>
    <property type="match status" value="2"/>
</dbReference>
<feature type="repeat" description="Cell wall-binding" evidence="2">
    <location>
        <begin position="593"/>
        <end position="612"/>
    </location>
</feature>
<keyword evidence="4" id="KW-0812">Transmembrane</keyword>
<keyword evidence="4" id="KW-0472">Membrane</keyword>
<dbReference type="InterPro" id="IPR000834">
    <property type="entry name" value="Peptidase_M14"/>
</dbReference>
<keyword evidence="1" id="KW-0677">Repeat</keyword>
<feature type="repeat" description="Cell wall-binding" evidence="2">
    <location>
        <begin position="733"/>
        <end position="752"/>
    </location>
</feature>
<evidence type="ECO:0000256" key="4">
    <source>
        <dbReference type="SAM" id="Phobius"/>
    </source>
</evidence>
<dbReference type="RefSeq" id="WP_242979392.1">
    <property type="nucleotide sequence ID" value="NZ_CATNYV010000017.1"/>
</dbReference>
<gene>
    <name evidence="7" type="primary">bcn_2</name>
    <name evidence="7" type="ORF">NCTC10719_02191</name>
</gene>
<evidence type="ECO:0000259" key="6">
    <source>
        <dbReference type="PROSITE" id="PS52035"/>
    </source>
</evidence>
<sequence length="1086" mass="120070">MANNIIPNVSSGDLVGSTPTFPPNAVVRGDFLYLRDVDGNQIPGRTVSDGDEITVLFISNEKNIVLVQYPTSSGYRQGYVTNATSIIKYKDDYSWVNGSTPEPVYDFDKTTQIGTLDPRERAVVLYKVDGMTYVAYDTGKGKLTKSGLVHYEGAGSSTGGGSFNGVAPGEVVPGGFTYENNAEVVGDELYLRDANGNLIPGRSVSVGDKITVLDVSYSKQLALVQYPAGSVVRQGYVTNATNLIRYFKQGEWLNGSTTEPVLDENGGSLGSLSPYEAATPLYKKNGMIHVVYDTSKGPNTKSGYVKFEGLAQLPDTSIQIPSVSHSQATVDVYGTSGKGRPLKVYKIGNGSKVLFAGFAIHGWEDRWDNDGLALVNIANSLISKIGDYKAQNGLHGWTVYIAPCMNPDGVIVRGTNNGPGRCAVKSRIDMNRCFPRGFTAQYNSRNYTGPNPLGAQEAVALKEFIEKINRTADELVVIDGHGWLGCTYGDSSIAQYFTKQFGFSHNGPSGGGYFSYWAQGLPRTKGLLLEYPDTYSYGEVISRNYIGKTFNAIINILKNNPNGSDVDTNTDSNYDKWVNKDGKWYYYENGKMVIGWKFVDGEWYYLESNGVMATGWKELGGIWYYLNESGAMVKGWQTILGKTYYFNDSGHMLVGKQVIDGRNYNFNTSGQLDSTNWVKSNNKWYYYENGKMITGWKLINGEWYYLESNGVMATGWKELGGIWYYLNESGAMVKGWQTISGKTYYFNDSGHMLTGKQVIDGKNYEFNGSGQLISDTGDISSSDMTYIAAGEVINVQSFLNVRKGPGTNYDSIGQLHQGDKVSIVAKNGEWYKIKYGSGYGYIHSNFINIVLDEDINKKILKFAGNTGFFENMNLEFEFFNKRIPLGAISFSPLITVEAEISLNMKLDNGSKINLTLTPDELTAEFLGKFNALGVTSSIDKRHLTSVFEKLTLSRNVIDGFRYQVILGPAGTINVTFESTFEYDFGNGNKESIYQRLYFTIHPHLNPNLPSVVRIADIDIETDETVKIEDKNIMQLIHKGIVQFVSYVHYQFSKITIPDIKPITPQQVSIIGSVALGVIIILACVLV</sequence>
<dbReference type="Pfam" id="PF08239">
    <property type="entry name" value="SH3_3"/>
    <property type="match status" value="1"/>
</dbReference>
<dbReference type="AlphaFoldDB" id="A0A2X2YC71"/>
<dbReference type="PROSITE" id="PS52035">
    <property type="entry name" value="PEPTIDASE_M14"/>
    <property type="match status" value="1"/>
</dbReference>
<comment type="similarity">
    <text evidence="3">Belongs to the peptidase M14 family.</text>
</comment>
<dbReference type="PROSITE" id="PS51170">
    <property type="entry name" value="CW"/>
    <property type="match status" value="6"/>
</dbReference>
<keyword evidence="4" id="KW-1133">Transmembrane helix</keyword>
<dbReference type="GO" id="GO:0004181">
    <property type="term" value="F:metallocarboxypeptidase activity"/>
    <property type="evidence" value="ECO:0007669"/>
    <property type="project" value="InterPro"/>
</dbReference>
<dbReference type="Proteomes" id="UP000249986">
    <property type="component" value="Unassembled WGS sequence"/>
</dbReference>
<feature type="repeat" description="Cell wall-binding" evidence="2">
    <location>
        <begin position="713"/>
        <end position="732"/>
    </location>
</feature>
<evidence type="ECO:0000313" key="8">
    <source>
        <dbReference type="Proteomes" id="UP000249986"/>
    </source>
</evidence>
<feature type="active site" description="Proton donor/acceptor" evidence="3">
    <location>
        <position position="530"/>
    </location>
</feature>
<evidence type="ECO:0000313" key="7">
    <source>
        <dbReference type="EMBL" id="SQB60553.1"/>
    </source>
</evidence>
<dbReference type="SMART" id="SM00287">
    <property type="entry name" value="SH3b"/>
    <property type="match status" value="3"/>
</dbReference>